<protein>
    <submittedName>
        <fullName evidence="1">Uncharacterized protein</fullName>
    </submittedName>
</protein>
<evidence type="ECO:0000313" key="2">
    <source>
        <dbReference type="Proteomes" id="UP001200642"/>
    </source>
</evidence>
<dbReference type="Proteomes" id="UP001200642">
    <property type="component" value="Unassembled WGS sequence"/>
</dbReference>
<reference evidence="1" key="1">
    <citation type="submission" date="2023-02" db="EMBL/GenBank/DDBJ databases">
        <title>Genome of Flavobacteriaceae gen. nov. sp. strain F89.</title>
        <authorList>
            <person name="Wang Y."/>
        </authorList>
    </citation>
    <scope>NUCLEOTIDE SEQUENCE</scope>
    <source>
        <strain evidence="1">F89</strain>
    </source>
</reference>
<gene>
    <name evidence="1" type="ORF">K8352_11995</name>
</gene>
<dbReference type="EMBL" id="JAIRBC010000016">
    <property type="protein sequence ID" value="MCG2461474.1"/>
    <property type="molecule type" value="Genomic_DNA"/>
</dbReference>
<comment type="caution">
    <text evidence="1">The sequence shown here is derived from an EMBL/GenBank/DDBJ whole genome shotgun (WGS) entry which is preliminary data.</text>
</comment>
<dbReference type="RefSeq" id="WP_317902617.1">
    <property type="nucleotide sequence ID" value="NZ_JAIRBC010000016.1"/>
</dbReference>
<keyword evidence="2" id="KW-1185">Reference proteome</keyword>
<evidence type="ECO:0000313" key="1">
    <source>
        <dbReference type="EMBL" id="MCG2461474.1"/>
    </source>
</evidence>
<accession>A0AAE3JQ50</accession>
<organism evidence="1 2">
    <name type="scientific">Cerina litoralis</name>
    <dbReference type="NCBI Taxonomy" id="2874477"/>
    <lineage>
        <taxon>Bacteria</taxon>
        <taxon>Pseudomonadati</taxon>
        <taxon>Bacteroidota</taxon>
        <taxon>Flavobacteriia</taxon>
        <taxon>Flavobacteriales</taxon>
        <taxon>Flavobacteriaceae</taxon>
        <taxon>Cerina</taxon>
    </lineage>
</organism>
<dbReference type="AlphaFoldDB" id="A0AAE3JQ50"/>
<sequence length="312" mass="35288">MNRATFIFAVILLISCNEEKQSEQTIDASHIKYFGFTLIDTNWDDPTDNLTKTNYIDEVFGFSNVADILVVDPADNVVARMAEMNNLQVKSILHLSEIFFELVGTSSPSGAEYGLRIDYRSRWDEFIDANNLQGNQDLIQSFYIGEEPTWNGISFSELKSATDYVKSTLPAIPIMIIEAYPVVDQLQVPNSVDWIGFDRYLIKDPNLDLEYLNELNQLKSKFTNAEQKLVIIMDTHYIGSLHGDFGGIALTEMDGVANSYFELAKSEPKTIAILGYFWPSGFDDPESIGARNMPGIIKENYRRIGKEITNKN</sequence>
<name>A0AAE3JQ50_9FLAO</name>
<dbReference type="PROSITE" id="PS51257">
    <property type="entry name" value="PROKAR_LIPOPROTEIN"/>
    <property type="match status" value="1"/>
</dbReference>
<proteinExistence type="predicted"/>